<dbReference type="EMBL" id="JAAAIP010000240">
    <property type="protein sequence ID" value="KAG0321555.1"/>
    <property type="molecule type" value="Genomic_DNA"/>
</dbReference>
<accession>A0A9P6RNY1</accession>
<evidence type="ECO:0000256" key="1">
    <source>
        <dbReference type="SAM" id="MobiDB-lite"/>
    </source>
</evidence>
<comment type="caution">
    <text evidence="2">The sequence shown here is derived from an EMBL/GenBank/DDBJ whole genome shotgun (WGS) entry which is preliminary data.</text>
</comment>
<keyword evidence="3" id="KW-1185">Reference proteome</keyword>
<feature type="compositionally biased region" description="Low complexity" evidence="1">
    <location>
        <begin position="39"/>
        <end position="54"/>
    </location>
</feature>
<organism evidence="2 3">
    <name type="scientific">Dissophora globulifera</name>
    <dbReference type="NCBI Taxonomy" id="979702"/>
    <lineage>
        <taxon>Eukaryota</taxon>
        <taxon>Fungi</taxon>
        <taxon>Fungi incertae sedis</taxon>
        <taxon>Mucoromycota</taxon>
        <taxon>Mortierellomycotina</taxon>
        <taxon>Mortierellomycetes</taxon>
        <taxon>Mortierellales</taxon>
        <taxon>Mortierellaceae</taxon>
        <taxon>Dissophora</taxon>
    </lineage>
</organism>
<protein>
    <submittedName>
        <fullName evidence="2">Uncharacterized protein</fullName>
    </submittedName>
</protein>
<dbReference type="AlphaFoldDB" id="A0A9P6RNY1"/>
<gene>
    <name evidence="2" type="ORF">BGZ99_003865</name>
</gene>
<evidence type="ECO:0000313" key="3">
    <source>
        <dbReference type="Proteomes" id="UP000738325"/>
    </source>
</evidence>
<name>A0A9P6RNY1_9FUNG</name>
<proteinExistence type="predicted"/>
<sequence>QHSPSGRRKPEKICEAVVEMNRLRVELEWVKMRYHSFSEKSLPSRSSSNSSSNNAILGNIDSKSSAGQARSDIYNQIRDVGVGTW</sequence>
<dbReference type="Proteomes" id="UP000738325">
    <property type="component" value="Unassembled WGS sequence"/>
</dbReference>
<feature type="region of interest" description="Disordered" evidence="1">
    <location>
        <begin position="38"/>
        <end position="72"/>
    </location>
</feature>
<feature type="non-terminal residue" evidence="2">
    <location>
        <position position="1"/>
    </location>
</feature>
<reference evidence="2" key="1">
    <citation type="journal article" date="2020" name="Fungal Divers.">
        <title>Resolving the Mortierellaceae phylogeny through synthesis of multi-gene phylogenetics and phylogenomics.</title>
        <authorList>
            <person name="Vandepol N."/>
            <person name="Liber J."/>
            <person name="Desiro A."/>
            <person name="Na H."/>
            <person name="Kennedy M."/>
            <person name="Barry K."/>
            <person name="Grigoriev I.V."/>
            <person name="Miller A.N."/>
            <person name="O'Donnell K."/>
            <person name="Stajich J.E."/>
            <person name="Bonito G."/>
        </authorList>
    </citation>
    <scope>NUCLEOTIDE SEQUENCE</scope>
    <source>
        <strain evidence="2">REB-010B</strain>
    </source>
</reference>
<evidence type="ECO:0000313" key="2">
    <source>
        <dbReference type="EMBL" id="KAG0321555.1"/>
    </source>
</evidence>